<feature type="signal peptide" evidence="1">
    <location>
        <begin position="1"/>
        <end position="41"/>
    </location>
</feature>
<keyword evidence="3" id="KW-1185">Reference proteome</keyword>
<evidence type="ECO:0000256" key="1">
    <source>
        <dbReference type="SAM" id="SignalP"/>
    </source>
</evidence>
<dbReference type="AlphaFoldDB" id="A0A7Y9JPR7"/>
<protein>
    <recommendedName>
        <fullName evidence="4">Hemagglutinin</fullName>
    </recommendedName>
</protein>
<feature type="chain" id="PRO_5031466042" description="Hemagglutinin" evidence="1">
    <location>
        <begin position="42"/>
        <end position="848"/>
    </location>
</feature>
<comment type="caution">
    <text evidence="2">The sequence shown here is derived from an EMBL/GenBank/DDBJ whole genome shotgun (WGS) entry which is preliminary data.</text>
</comment>
<dbReference type="EMBL" id="JACCBH010000001">
    <property type="protein sequence ID" value="NYD54939.1"/>
    <property type="molecule type" value="Genomic_DNA"/>
</dbReference>
<proteinExistence type="predicted"/>
<keyword evidence="1" id="KW-0732">Signal</keyword>
<evidence type="ECO:0008006" key="4">
    <source>
        <dbReference type="Google" id="ProtNLM"/>
    </source>
</evidence>
<sequence length="848" mass="87453">MSARTRARRRPLTPGHWGVAVALAAVLAVLLVPIGSAPAQAADASAARSAAAPLGTASASAPVGDAAASVRPATLEGFRAGNIISDATLLDSSTMTAAQIDAFLRSKVSSCQPGYTCLKDFHINSVNRPADAYCNGYTGAAGESAASIIYRVSQSCGINPQVFLVMLQKEQGLITHTWPSQWRYDSALGQGCPDDAACDPDFVGFFHQIYGAGRQLKIYMEGRYFQWYAPGNTWNIRYNPNIACGSAPVYVENAATASLYYYTPYQPNAAALAAGYGEGDGCSAYGNRNFYNYFTDWFGSTQGAANNPFGNLELVRAIPGKFEVSGWVIDPNTSDPLSVHVYVGAKSAAFTANLDRPDVGAAYPASGSKHGFTATMPADAPGNTNVCVYAINVGPGANVLMGCTTVAALTGSPVGALESATVSNGSLEIKGWALDPDTASPIAVHLYYDSSAGAYVADKERTDLPAEYAVFGTKHGFSATIPVGAGEHNVCAYGINVGSGANVELGCMKATAPVDTIQEKGRAPLGAIDTITVSGKTAQVKGWALDPDTAASIKVHIYVGGASAQYSADKPHDGVAQQYPAYGAAHGFDESVTIPAGTTTICVYGINTGPGGHALLGCQQVTAGSTLPELGRPPFGAFDAMSVSGNTATVSGWAIDPDTDAPIAVHLYVGSSSAAYRADKPRPDVAAAYPGYGEAHGFTEQLTVPNGTTPICAYAINSGPGGHTFLGCRNATVTAPVVDLGRVPFGNFEAAISDGSNILVGGWAIDPDTTDPISVHIYVDGASAAYRADKDRPDVAAFYPGMGVQHGISETIPATPGAHNVCIYAINNGAGGHALLGCRSVNVAVAAQ</sequence>
<name>A0A7Y9JPR7_9MICO</name>
<evidence type="ECO:0000313" key="2">
    <source>
        <dbReference type="EMBL" id="NYD54939.1"/>
    </source>
</evidence>
<gene>
    <name evidence="2" type="ORF">BKA02_001994</name>
</gene>
<evidence type="ECO:0000313" key="3">
    <source>
        <dbReference type="Proteomes" id="UP000552045"/>
    </source>
</evidence>
<dbReference type="Proteomes" id="UP000552045">
    <property type="component" value="Unassembled WGS sequence"/>
</dbReference>
<organism evidence="2 3">
    <name type="scientific">Microbacterium pseudoresistens</name>
    <dbReference type="NCBI Taxonomy" id="640634"/>
    <lineage>
        <taxon>Bacteria</taxon>
        <taxon>Bacillati</taxon>
        <taxon>Actinomycetota</taxon>
        <taxon>Actinomycetes</taxon>
        <taxon>Micrococcales</taxon>
        <taxon>Microbacteriaceae</taxon>
        <taxon>Microbacterium</taxon>
    </lineage>
</organism>
<dbReference type="RefSeq" id="WP_246286010.1">
    <property type="nucleotide sequence ID" value="NZ_BAABLC010000002.1"/>
</dbReference>
<reference evidence="2 3" key="1">
    <citation type="submission" date="2020-07" db="EMBL/GenBank/DDBJ databases">
        <title>Sequencing the genomes of 1000 actinobacteria strains.</title>
        <authorList>
            <person name="Klenk H.-P."/>
        </authorList>
    </citation>
    <scope>NUCLEOTIDE SEQUENCE [LARGE SCALE GENOMIC DNA]</scope>
    <source>
        <strain evidence="2 3">DSM 22185</strain>
    </source>
</reference>
<accession>A0A7Y9JPR7</accession>